<dbReference type="Proteomes" id="UP000076722">
    <property type="component" value="Unassembled WGS sequence"/>
</dbReference>
<sequence>MACTEILERTVTRIFFTAFDEPDRSDLIHHAEPSTFLANVYDASFVWAFYEAGAQVYNGRSSTSSIEDPARALLSDFSLDRRLKRGISYVINKHLTEVYAERRFSTQSLFRFRNALIDELLLDRVHHQPPLDSINHFVVDYDEETGLATGRPTPSHEPITITDSSDDDLMDTHEDPVPSSSSSSSSNPMSYDLPAASLSTDSLFDSPLSTSVSSYEGPTTKKPIEYLTAPSTVPSPEPITAPLVTSNTFSAVVELPGYGNYAINIDSSGLRRPSQIIGFRLD</sequence>
<keyword evidence="3" id="KW-1185">Reference proteome</keyword>
<dbReference type="EMBL" id="KV419415">
    <property type="protein sequence ID" value="KZS91492.1"/>
    <property type="molecule type" value="Genomic_DNA"/>
</dbReference>
<reference evidence="2 3" key="1">
    <citation type="journal article" date="2016" name="Mol. Biol. Evol.">
        <title>Comparative Genomics of Early-Diverging Mushroom-Forming Fungi Provides Insights into the Origins of Lignocellulose Decay Capabilities.</title>
        <authorList>
            <person name="Nagy L.G."/>
            <person name="Riley R."/>
            <person name="Tritt A."/>
            <person name="Adam C."/>
            <person name="Daum C."/>
            <person name="Floudas D."/>
            <person name="Sun H."/>
            <person name="Yadav J.S."/>
            <person name="Pangilinan J."/>
            <person name="Larsson K.H."/>
            <person name="Matsuura K."/>
            <person name="Barry K."/>
            <person name="Labutti K."/>
            <person name="Kuo R."/>
            <person name="Ohm R.A."/>
            <person name="Bhattacharya S.S."/>
            <person name="Shirouzu T."/>
            <person name="Yoshinaga Y."/>
            <person name="Martin F.M."/>
            <person name="Grigoriev I.V."/>
            <person name="Hibbett D.S."/>
        </authorList>
    </citation>
    <scope>NUCLEOTIDE SEQUENCE [LARGE SCALE GENOMIC DNA]</scope>
    <source>
        <strain evidence="2 3">HHB9708</strain>
    </source>
</reference>
<gene>
    <name evidence="2" type="ORF">SISNIDRAFT_487464</name>
</gene>
<evidence type="ECO:0000256" key="1">
    <source>
        <dbReference type="SAM" id="MobiDB-lite"/>
    </source>
</evidence>
<evidence type="ECO:0000313" key="2">
    <source>
        <dbReference type="EMBL" id="KZS91492.1"/>
    </source>
</evidence>
<feature type="region of interest" description="Disordered" evidence="1">
    <location>
        <begin position="146"/>
        <end position="192"/>
    </location>
</feature>
<name>A0A164SHN8_9AGAM</name>
<evidence type="ECO:0000313" key="3">
    <source>
        <dbReference type="Proteomes" id="UP000076722"/>
    </source>
</evidence>
<dbReference type="AlphaFoldDB" id="A0A164SHN8"/>
<proteinExistence type="predicted"/>
<accession>A0A164SHN8</accession>
<organism evidence="2 3">
    <name type="scientific">Sistotremastrum niveocremeum HHB9708</name>
    <dbReference type="NCBI Taxonomy" id="1314777"/>
    <lineage>
        <taxon>Eukaryota</taxon>
        <taxon>Fungi</taxon>
        <taxon>Dikarya</taxon>
        <taxon>Basidiomycota</taxon>
        <taxon>Agaricomycotina</taxon>
        <taxon>Agaricomycetes</taxon>
        <taxon>Sistotremastrales</taxon>
        <taxon>Sistotremastraceae</taxon>
        <taxon>Sertulicium</taxon>
        <taxon>Sertulicium niveocremeum</taxon>
    </lineage>
</organism>
<protein>
    <submittedName>
        <fullName evidence="2">Uncharacterized protein</fullName>
    </submittedName>
</protein>